<organism evidence="1 2">
    <name type="scientific">Hypsibius exemplaris</name>
    <name type="common">Freshwater tardigrade</name>
    <dbReference type="NCBI Taxonomy" id="2072580"/>
    <lineage>
        <taxon>Eukaryota</taxon>
        <taxon>Metazoa</taxon>
        <taxon>Ecdysozoa</taxon>
        <taxon>Tardigrada</taxon>
        <taxon>Eutardigrada</taxon>
        <taxon>Parachela</taxon>
        <taxon>Hypsibioidea</taxon>
        <taxon>Hypsibiidae</taxon>
        <taxon>Hypsibius</taxon>
    </lineage>
</organism>
<dbReference type="InterPro" id="IPR050778">
    <property type="entry name" value="Cueball_EGF_LRP_Nidogen"/>
</dbReference>
<dbReference type="PANTHER" id="PTHR46513:SF13">
    <property type="entry name" value="EGF-LIKE DOMAIN-CONTAINING PROTEIN"/>
    <property type="match status" value="1"/>
</dbReference>
<dbReference type="AlphaFoldDB" id="A0A1W0W8P3"/>
<dbReference type="EMBL" id="MTYJ01000166">
    <property type="protein sequence ID" value="OQV11584.1"/>
    <property type="molecule type" value="Genomic_DNA"/>
</dbReference>
<protein>
    <recommendedName>
        <fullName evidence="3">Low-density lipoprotein receptor-related protein 6</fullName>
    </recommendedName>
</protein>
<proteinExistence type="predicted"/>
<dbReference type="GO" id="GO:0005886">
    <property type="term" value="C:plasma membrane"/>
    <property type="evidence" value="ECO:0007669"/>
    <property type="project" value="TreeGrafter"/>
</dbReference>
<comment type="caution">
    <text evidence="1">The sequence shown here is derived from an EMBL/GenBank/DDBJ whole genome shotgun (WGS) entry which is preliminary data.</text>
</comment>
<dbReference type="InterPro" id="IPR000033">
    <property type="entry name" value="LDLR_classB_rpt"/>
</dbReference>
<dbReference type="Proteomes" id="UP000192578">
    <property type="component" value="Unassembled WGS sequence"/>
</dbReference>
<keyword evidence="2" id="KW-1185">Reference proteome</keyword>
<accession>A0A1W0W8P3</accession>
<dbReference type="GO" id="GO:0042813">
    <property type="term" value="F:Wnt receptor activity"/>
    <property type="evidence" value="ECO:0007669"/>
    <property type="project" value="TreeGrafter"/>
</dbReference>
<dbReference type="OrthoDB" id="6375837at2759"/>
<reference evidence="2" key="1">
    <citation type="submission" date="2017-01" db="EMBL/GenBank/DDBJ databases">
        <title>Comparative genomics of anhydrobiosis in the tardigrade Hypsibius dujardini.</title>
        <authorList>
            <person name="Yoshida Y."/>
            <person name="Koutsovoulos G."/>
            <person name="Laetsch D."/>
            <person name="Stevens L."/>
            <person name="Kumar S."/>
            <person name="Horikawa D."/>
            <person name="Ishino K."/>
            <person name="Komine S."/>
            <person name="Tomita M."/>
            <person name="Blaxter M."/>
            <person name="Arakawa K."/>
        </authorList>
    </citation>
    <scope>NUCLEOTIDE SEQUENCE [LARGE SCALE GENOMIC DNA]</scope>
    <source>
        <strain evidence="2">Z151</strain>
    </source>
</reference>
<dbReference type="GO" id="GO:0017147">
    <property type="term" value="F:Wnt-protein binding"/>
    <property type="evidence" value="ECO:0007669"/>
    <property type="project" value="TreeGrafter"/>
</dbReference>
<evidence type="ECO:0000313" key="1">
    <source>
        <dbReference type="EMBL" id="OQV11584.1"/>
    </source>
</evidence>
<gene>
    <name evidence="1" type="ORF">BV898_14083</name>
</gene>
<dbReference type="PANTHER" id="PTHR46513">
    <property type="entry name" value="VITELLOGENIN RECEPTOR-LIKE PROTEIN-RELATED-RELATED"/>
    <property type="match status" value="1"/>
</dbReference>
<sequence length="158" mass="17625">MDGSNRQVLVTGVDARSLALDYEANDLYWADWDTRNIECISLNGGDKRTVSDQRSVGEYSGGISLSEERVYWTFTSNVIVNSITKSGLTMKRLSLPAGRSGPLHGIVFVPEQCPKYGFSKKSLESAVAMICLESALEFANSKDFFQDLQNFCVRWTTF</sequence>
<name>A0A1W0W8P3_HYPEX</name>
<dbReference type="InterPro" id="IPR011042">
    <property type="entry name" value="6-blade_b-propeller_TolB-like"/>
</dbReference>
<evidence type="ECO:0000313" key="2">
    <source>
        <dbReference type="Proteomes" id="UP000192578"/>
    </source>
</evidence>
<evidence type="ECO:0008006" key="3">
    <source>
        <dbReference type="Google" id="ProtNLM"/>
    </source>
</evidence>
<dbReference type="SMART" id="SM00135">
    <property type="entry name" value="LY"/>
    <property type="match status" value="1"/>
</dbReference>
<dbReference type="Gene3D" id="2.120.10.30">
    <property type="entry name" value="TolB, C-terminal domain"/>
    <property type="match status" value="1"/>
</dbReference>
<dbReference type="GO" id="GO:0060070">
    <property type="term" value="P:canonical Wnt signaling pathway"/>
    <property type="evidence" value="ECO:0007669"/>
    <property type="project" value="TreeGrafter"/>
</dbReference>
<dbReference type="SUPFAM" id="SSF63825">
    <property type="entry name" value="YWTD domain"/>
    <property type="match status" value="1"/>
</dbReference>